<keyword evidence="10 17" id="KW-0520">NAD</keyword>
<comment type="function">
    <text evidence="18">Catalyzes the epimerization of the S- and R-forms of NAD(P)HX, a damaged form of NAD(P)H that is a result of enzymatic or heat-dependent hydration. This is a prerequisite for the S-specific NAD(P)H-hydrate dehydratase to allow the repair of both epimers of NAD(P)HX.</text>
</comment>
<evidence type="ECO:0000256" key="12">
    <source>
        <dbReference type="ARBA" id="ARBA00023239"/>
    </source>
</evidence>
<dbReference type="AlphaFoldDB" id="A0A399ED30"/>
<dbReference type="Gene3D" id="3.40.1190.20">
    <property type="match status" value="1"/>
</dbReference>
<dbReference type="PIRSF" id="PIRSF017184">
    <property type="entry name" value="Nnr"/>
    <property type="match status" value="1"/>
</dbReference>
<feature type="binding site" evidence="17">
    <location>
        <begin position="386"/>
        <end position="390"/>
    </location>
    <ligand>
        <name>AMP</name>
        <dbReference type="ChEBI" id="CHEBI:456215"/>
    </ligand>
</feature>
<keyword evidence="6 17" id="KW-0547">Nucleotide-binding</keyword>
<evidence type="ECO:0000313" key="22">
    <source>
        <dbReference type="EMBL" id="RIH81838.1"/>
    </source>
</evidence>
<dbReference type="EC" id="5.1.99.6" evidence="19"/>
<dbReference type="PROSITE" id="PS51385">
    <property type="entry name" value="YJEF_N"/>
    <property type="match status" value="1"/>
</dbReference>
<gene>
    <name evidence="22" type="primary">nnr</name>
    <name evidence="17" type="synonym">nnrD</name>
    <name evidence="18" type="synonym">nnrE</name>
    <name evidence="22" type="ORF">Mterra_02937</name>
</gene>
<dbReference type="GO" id="GO:0052856">
    <property type="term" value="F:NAD(P)HX epimerase activity"/>
    <property type="evidence" value="ECO:0007669"/>
    <property type="project" value="UniProtKB-UniRule"/>
</dbReference>
<comment type="catalytic activity">
    <reaction evidence="15 17 19">
        <text>(6S)-NADHX + ADP = AMP + phosphate + NADH + H(+)</text>
        <dbReference type="Rhea" id="RHEA:32223"/>
        <dbReference type="ChEBI" id="CHEBI:15378"/>
        <dbReference type="ChEBI" id="CHEBI:43474"/>
        <dbReference type="ChEBI" id="CHEBI:57945"/>
        <dbReference type="ChEBI" id="CHEBI:64074"/>
        <dbReference type="ChEBI" id="CHEBI:456215"/>
        <dbReference type="ChEBI" id="CHEBI:456216"/>
        <dbReference type="EC" id="4.2.1.136"/>
    </reaction>
</comment>
<protein>
    <recommendedName>
        <fullName evidence="19">Bifunctional NAD(P)H-hydrate repair enzyme</fullName>
    </recommendedName>
    <alternativeName>
        <fullName evidence="19">Nicotinamide nucleotide repair protein</fullName>
    </alternativeName>
    <domain>
        <recommendedName>
            <fullName evidence="19">ADP-dependent (S)-NAD(P)H-hydrate dehydratase</fullName>
            <ecNumber evidence="19">4.2.1.136</ecNumber>
        </recommendedName>
        <alternativeName>
            <fullName evidence="19">ADP-dependent NAD(P)HX dehydratase</fullName>
        </alternativeName>
    </domain>
    <domain>
        <recommendedName>
            <fullName evidence="19">NAD(P)H-hydrate epimerase</fullName>
            <ecNumber evidence="19">5.1.99.6</ecNumber>
        </recommendedName>
    </domain>
</protein>
<feature type="binding site" evidence="18">
    <location>
        <position position="149"/>
    </location>
    <ligand>
        <name>(6S)-NADPHX</name>
        <dbReference type="ChEBI" id="CHEBI:64076"/>
    </ligand>
</feature>
<feature type="binding site" evidence="17">
    <location>
        <position position="300"/>
    </location>
    <ligand>
        <name>(6S)-NADPHX</name>
        <dbReference type="ChEBI" id="CHEBI:64076"/>
    </ligand>
</feature>
<comment type="catalytic activity">
    <reaction evidence="1 18 19">
        <text>(6R)-NADHX = (6S)-NADHX</text>
        <dbReference type="Rhea" id="RHEA:32215"/>
        <dbReference type="ChEBI" id="CHEBI:64074"/>
        <dbReference type="ChEBI" id="CHEBI:64075"/>
        <dbReference type="EC" id="5.1.99.6"/>
    </reaction>
</comment>
<evidence type="ECO:0000259" key="21">
    <source>
        <dbReference type="PROSITE" id="PS51385"/>
    </source>
</evidence>
<dbReference type="GO" id="GO:0046872">
    <property type="term" value="F:metal ion binding"/>
    <property type="evidence" value="ECO:0007669"/>
    <property type="project" value="UniProtKB-UniRule"/>
</dbReference>
<evidence type="ECO:0000313" key="23">
    <source>
        <dbReference type="Proteomes" id="UP000265715"/>
    </source>
</evidence>
<dbReference type="RefSeq" id="WP_119315910.1">
    <property type="nucleotide sequence ID" value="NZ_QXDL01000147.1"/>
</dbReference>
<dbReference type="CDD" id="cd01171">
    <property type="entry name" value="YXKO-related"/>
    <property type="match status" value="1"/>
</dbReference>
<dbReference type="HAMAP" id="MF_01966">
    <property type="entry name" value="NADHX_epimerase"/>
    <property type="match status" value="1"/>
</dbReference>
<feature type="binding site" evidence="17">
    <location>
        <position position="419"/>
    </location>
    <ligand>
        <name>(6S)-NADPHX</name>
        <dbReference type="ChEBI" id="CHEBI:64076"/>
    </ligand>
</feature>
<evidence type="ECO:0000256" key="2">
    <source>
        <dbReference type="ARBA" id="ARBA00000909"/>
    </source>
</evidence>
<dbReference type="EMBL" id="QXDL01000147">
    <property type="protein sequence ID" value="RIH81838.1"/>
    <property type="molecule type" value="Genomic_DNA"/>
</dbReference>
<evidence type="ECO:0000256" key="11">
    <source>
        <dbReference type="ARBA" id="ARBA00023235"/>
    </source>
</evidence>
<dbReference type="GO" id="GO:0046496">
    <property type="term" value="P:nicotinamide nucleotide metabolic process"/>
    <property type="evidence" value="ECO:0007669"/>
    <property type="project" value="UniProtKB-UniRule"/>
</dbReference>
<feature type="domain" description="YjeF C-terminal" evidence="20">
    <location>
        <begin position="209"/>
        <end position="474"/>
    </location>
</feature>
<organism evidence="22 23">
    <name type="scientific">Calidithermus terrae</name>
    <dbReference type="NCBI Taxonomy" id="1408545"/>
    <lineage>
        <taxon>Bacteria</taxon>
        <taxon>Thermotogati</taxon>
        <taxon>Deinococcota</taxon>
        <taxon>Deinococci</taxon>
        <taxon>Thermales</taxon>
        <taxon>Thermaceae</taxon>
        <taxon>Calidithermus</taxon>
    </lineage>
</organism>
<dbReference type="SUPFAM" id="SSF53613">
    <property type="entry name" value="Ribokinase-like"/>
    <property type="match status" value="1"/>
</dbReference>
<feature type="binding site" evidence="17">
    <location>
        <position position="348"/>
    </location>
    <ligand>
        <name>(6S)-NADPHX</name>
        <dbReference type="ChEBI" id="CHEBI:64076"/>
    </ligand>
</feature>
<comment type="subunit">
    <text evidence="17">Homotetramer.</text>
</comment>
<comment type="function">
    <text evidence="17">Catalyzes the dehydration of the S-form of NAD(P)HX at the expense of ADP, which is converted to AMP. Together with NAD(P)HX epimerase, which catalyzes the epimerization of the S- and R-forms, the enzyme allows the repair of both epimers of NAD(P)HX, a damaged form of NAD(P)H that is a result of enzymatic or heat-dependent hydration.</text>
</comment>
<evidence type="ECO:0000256" key="14">
    <source>
        <dbReference type="ARBA" id="ARBA00025153"/>
    </source>
</evidence>
<dbReference type="InterPro" id="IPR000631">
    <property type="entry name" value="CARKD"/>
</dbReference>
<comment type="catalytic activity">
    <reaction evidence="2 18 19">
        <text>(6R)-NADPHX = (6S)-NADPHX</text>
        <dbReference type="Rhea" id="RHEA:32227"/>
        <dbReference type="ChEBI" id="CHEBI:64076"/>
        <dbReference type="ChEBI" id="CHEBI:64077"/>
        <dbReference type="EC" id="5.1.99.6"/>
    </reaction>
</comment>
<comment type="caution">
    <text evidence="18">Lacks conserved residue(s) required for the propagation of feature annotation.</text>
</comment>
<dbReference type="PANTHER" id="PTHR12592:SF0">
    <property type="entry name" value="ATP-DEPENDENT (S)-NAD(P)H-HYDRATE DEHYDRATASE"/>
    <property type="match status" value="1"/>
</dbReference>
<evidence type="ECO:0000256" key="18">
    <source>
        <dbReference type="HAMAP-Rule" id="MF_01966"/>
    </source>
</evidence>
<dbReference type="NCBIfam" id="TIGR00196">
    <property type="entry name" value="yjeF_cterm"/>
    <property type="match status" value="1"/>
</dbReference>
<comment type="function">
    <text evidence="14 19">Bifunctional enzyme that catalyzes the epimerization of the S- and R-forms of NAD(P)HX and the dehydration of the S-form of NAD(P)HX at the expense of ADP, which is converted to AMP. This allows the repair of both epimers of NAD(P)HX, a damaged form of NAD(P)H that is a result of enzymatic or heat-dependent hydration.</text>
</comment>
<keyword evidence="12 17" id="KW-0456">Lyase</keyword>
<dbReference type="InterPro" id="IPR029056">
    <property type="entry name" value="Ribokinase-like"/>
</dbReference>
<evidence type="ECO:0000256" key="16">
    <source>
        <dbReference type="ARBA" id="ARBA00049209"/>
    </source>
</evidence>
<keyword evidence="9 18" id="KW-0630">Potassium</keyword>
<keyword evidence="7 17" id="KW-0067">ATP-binding</keyword>
<keyword evidence="13" id="KW-0511">Multifunctional enzyme</keyword>
<evidence type="ECO:0000256" key="13">
    <source>
        <dbReference type="ARBA" id="ARBA00023268"/>
    </source>
</evidence>
<dbReference type="Pfam" id="PF03853">
    <property type="entry name" value="YjeF_N"/>
    <property type="match status" value="1"/>
</dbReference>
<keyword evidence="23" id="KW-1185">Reference proteome</keyword>
<comment type="cofactor">
    <cofactor evidence="17">
        <name>Mg(2+)</name>
        <dbReference type="ChEBI" id="CHEBI:18420"/>
    </cofactor>
</comment>
<evidence type="ECO:0000256" key="3">
    <source>
        <dbReference type="ARBA" id="ARBA00006001"/>
    </source>
</evidence>
<evidence type="ECO:0000256" key="1">
    <source>
        <dbReference type="ARBA" id="ARBA00000013"/>
    </source>
</evidence>
<keyword evidence="5 18" id="KW-0479">Metal-binding</keyword>
<reference evidence="22 23" key="1">
    <citation type="submission" date="2018-08" db="EMBL/GenBank/DDBJ databases">
        <title>Meiothermus terrae DSM 26712 genome sequencing project.</title>
        <authorList>
            <person name="Da Costa M.S."/>
            <person name="Albuquerque L."/>
            <person name="Raposo P."/>
            <person name="Froufe H.J.C."/>
            <person name="Barroso C.S."/>
            <person name="Egas C."/>
        </authorList>
    </citation>
    <scope>NUCLEOTIDE SEQUENCE [LARGE SCALE GENOMIC DNA]</scope>
    <source>
        <strain evidence="22 23">DSM 26712</strain>
    </source>
</reference>
<feature type="domain" description="YjeF N-terminal" evidence="21">
    <location>
        <begin position="9"/>
        <end position="200"/>
    </location>
</feature>
<comment type="catalytic activity">
    <reaction evidence="16 17 19">
        <text>(6S)-NADPHX + ADP = AMP + phosphate + NADPH + H(+)</text>
        <dbReference type="Rhea" id="RHEA:32235"/>
        <dbReference type="ChEBI" id="CHEBI:15378"/>
        <dbReference type="ChEBI" id="CHEBI:43474"/>
        <dbReference type="ChEBI" id="CHEBI:57783"/>
        <dbReference type="ChEBI" id="CHEBI:64076"/>
        <dbReference type="ChEBI" id="CHEBI:456215"/>
        <dbReference type="ChEBI" id="CHEBI:456216"/>
        <dbReference type="EC" id="4.2.1.136"/>
    </reaction>
</comment>
<name>A0A399ED30_9DEIN</name>
<comment type="similarity">
    <text evidence="17">Belongs to the NnrD/CARKD family.</text>
</comment>
<feature type="binding site" evidence="18">
    <location>
        <begin position="120"/>
        <end position="126"/>
    </location>
    <ligand>
        <name>(6S)-NADPHX</name>
        <dbReference type="ChEBI" id="CHEBI:64076"/>
    </ligand>
</feature>
<keyword evidence="11 18" id="KW-0413">Isomerase</keyword>
<dbReference type="OrthoDB" id="9806925at2"/>
<feature type="binding site" evidence="17">
    <location>
        <position position="244"/>
    </location>
    <ligand>
        <name>(6S)-NADPHX</name>
        <dbReference type="ChEBI" id="CHEBI:64076"/>
    </ligand>
</feature>
<evidence type="ECO:0000256" key="15">
    <source>
        <dbReference type="ARBA" id="ARBA00048238"/>
    </source>
</evidence>
<feature type="binding site" evidence="18">
    <location>
        <position position="116"/>
    </location>
    <ligand>
        <name>K(+)</name>
        <dbReference type="ChEBI" id="CHEBI:29103"/>
    </ligand>
</feature>
<dbReference type="Pfam" id="PF01256">
    <property type="entry name" value="Carb_kinase"/>
    <property type="match status" value="1"/>
</dbReference>
<dbReference type="InterPro" id="IPR030677">
    <property type="entry name" value="Nnr"/>
</dbReference>
<proteinExistence type="inferred from homology"/>
<evidence type="ECO:0000256" key="6">
    <source>
        <dbReference type="ARBA" id="ARBA00022741"/>
    </source>
</evidence>
<dbReference type="Proteomes" id="UP000265715">
    <property type="component" value="Unassembled WGS sequence"/>
</dbReference>
<dbReference type="InterPro" id="IPR036652">
    <property type="entry name" value="YjeF_N_dom_sf"/>
</dbReference>
<feature type="binding site" evidence="18">
    <location>
        <begin position="55"/>
        <end position="59"/>
    </location>
    <ligand>
        <name>(6S)-NADPHX</name>
        <dbReference type="ChEBI" id="CHEBI:64076"/>
    </ligand>
</feature>
<accession>A0A399ED30</accession>
<evidence type="ECO:0000256" key="19">
    <source>
        <dbReference type="PIRNR" id="PIRNR017184"/>
    </source>
</evidence>
<dbReference type="HAMAP" id="MF_01965">
    <property type="entry name" value="NADHX_dehydratase"/>
    <property type="match status" value="1"/>
</dbReference>
<dbReference type="NCBIfam" id="TIGR00197">
    <property type="entry name" value="yjeF_nterm"/>
    <property type="match status" value="1"/>
</dbReference>
<comment type="similarity">
    <text evidence="18">Belongs to the NnrE/AIBP family.</text>
</comment>
<dbReference type="PROSITE" id="PS51383">
    <property type="entry name" value="YJEF_C_3"/>
    <property type="match status" value="1"/>
</dbReference>
<dbReference type="PROSITE" id="PS01050">
    <property type="entry name" value="YJEF_C_2"/>
    <property type="match status" value="1"/>
</dbReference>
<dbReference type="GO" id="GO:0005524">
    <property type="term" value="F:ATP binding"/>
    <property type="evidence" value="ECO:0007669"/>
    <property type="project" value="UniProtKB-UniRule"/>
</dbReference>
<feature type="binding site" evidence="17">
    <location>
        <position position="418"/>
    </location>
    <ligand>
        <name>AMP</name>
        <dbReference type="ChEBI" id="CHEBI:456215"/>
    </ligand>
</feature>
<sequence>MRLFTPQAMREADAKAVGLGYPSLLLMEAAGRAAARAVLERFAGRRVAVLCGKGNNGGDGLAAARHLALAGAEVRVFTALEHAGDALHMRQALRAHGLEAEPLERWQPRPGEVVLDALFGTGLSRGLEGFWAELVGRVNAAACPVVAIDLPSGLPFEPHVRATLTLALAGLKREHLFHPARAACGEVLLAGIGMPARALERPDLPELLTPRAMAALLPGRPGDAHKGSVGRVLVAGGHAAYTGAPVLAALGAHRAGAGLVTVAYPAELRLNLPLESVRHPLESWSAGALAGVRAEAAAVGMGAGPLAHAAAEAVLALRLPTVLDADALRPELVQAYVREGVPAVITPHPGEAARLLGGEAGAVAAEPLEAARALAERFPKVVVVLKGGPTVLAWKAGEGLEFAVNTTGNPAMASGGTGDVLAGVVAALMAAGLPPWDAARLGVYLHGLSGDRRGRVGLLAHELADALPEARAALERGEVRAFWAWGSPPGSARG</sequence>
<comment type="caution">
    <text evidence="22">The sequence shown here is derived from an EMBL/GenBank/DDBJ whole genome shotgun (WGS) entry which is preliminary data.</text>
</comment>
<keyword evidence="8 17" id="KW-0521">NADP</keyword>
<dbReference type="InterPro" id="IPR004443">
    <property type="entry name" value="YjeF_N_dom"/>
</dbReference>
<comment type="similarity">
    <text evidence="4 19">In the C-terminal section; belongs to the NnrD/CARKD family.</text>
</comment>
<comment type="cofactor">
    <cofactor evidence="18 19">
        <name>K(+)</name>
        <dbReference type="ChEBI" id="CHEBI:29103"/>
    </cofactor>
    <text evidence="18 19">Binds 1 potassium ion per subunit.</text>
</comment>
<evidence type="ECO:0000256" key="9">
    <source>
        <dbReference type="ARBA" id="ARBA00022958"/>
    </source>
</evidence>
<dbReference type="InterPro" id="IPR017953">
    <property type="entry name" value="Carbohydrate_kinase_pred_CS"/>
</dbReference>
<dbReference type="SUPFAM" id="SSF64153">
    <property type="entry name" value="YjeF N-terminal domain-like"/>
    <property type="match status" value="1"/>
</dbReference>
<dbReference type="PANTHER" id="PTHR12592">
    <property type="entry name" value="ATP-DEPENDENT (S)-NAD(P)H-HYDRATE DEHYDRATASE FAMILY MEMBER"/>
    <property type="match status" value="1"/>
</dbReference>
<feature type="binding site" evidence="18">
    <location>
        <position position="56"/>
    </location>
    <ligand>
        <name>K(+)</name>
        <dbReference type="ChEBI" id="CHEBI:29103"/>
    </ligand>
</feature>
<dbReference type="GO" id="GO:0052855">
    <property type="term" value="F:ADP-dependent NAD(P)H-hydrate dehydratase activity"/>
    <property type="evidence" value="ECO:0007669"/>
    <property type="project" value="UniProtKB-UniRule"/>
</dbReference>
<evidence type="ECO:0000256" key="17">
    <source>
        <dbReference type="HAMAP-Rule" id="MF_01965"/>
    </source>
</evidence>
<evidence type="ECO:0000256" key="8">
    <source>
        <dbReference type="ARBA" id="ARBA00022857"/>
    </source>
</evidence>
<dbReference type="GO" id="GO:0110051">
    <property type="term" value="P:metabolite repair"/>
    <property type="evidence" value="ECO:0007669"/>
    <property type="project" value="TreeGrafter"/>
</dbReference>
<evidence type="ECO:0000256" key="7">
    <source>
        <dbReference type="ARBA" id="ARBA00022840"/>
    </source>
</evidence>
<feature type="binding site" evidence="18">
    <location>
        <position position="152"/>
    </location>
    <ligand>
        <name>K(+)</name>
        <dbReference type="ChEBI" id="CHEBI:29103"/>
    </ligand>
</feature>
<evidence type="ECO:0000256" key="4">
    <source>
        <dbReference type="ARBA" id="ARBA00009524"/>
    </source>
</evidence>
<evidence type="ECO:0000259" key="20">
    <source>
        <dbReference type="PROSITE" id="PS51383"/>
    </source>
</evidence>
<evidence type="ECO:0000256" key="10">
    <source>
        <dbReference type="ARBA" id="ARBA00023027"/>
    </source>
</evidence>
<evidence type="ECO:0000256" key="5">
    <source>
        <dbReference type="ARBA" id="ARBA00022723"/>
    </source>
</evidence>
<dbReference type="EC" id="4.2.1.136" evidence="19"/>
<dbReference type="Gene3D" id="3.40.50.10260">
    <property type="entry name" value="YjeF N-terminal domain"/>
    <property type="match status" value="1"/>
</dbReference>
<comment type="similarity">
    <text evidence="3 19">In the N-terminal section; belongs to the NnrE/AIBP family.</text>
</comment>